<dbReference type="InterPro" id="IPR006626">
    <property type="entry name" value="PbH1"/>
</dbReference>
<proteinExistence type="predicted"/>
<feature type="domain" description="Right handed beta helix" evidence="4">
    <location>
        <begin position="1016"/>
        <end position="1161"/>
    </location>
</feature>
<comment type="caution">
    <text evidence="5">The sequence shown here is derived from an EMBL/GenBank/DDBJ whole genome shotgun (WGS) entry which is preliminary data.</text>
</comment>
<evidence type="ECO:0000259" key="3">
    <source>
        <dbReference type="Pfam" id="PF01345"/>
    </source>
</evidence>
<dbReference type="InterPro" id="IPR039448">
    <property type="entry name" value="Beta_helix"/>
</dbReference>
<name>A0A7X6DR13_9BACT</name>
<dbReference type="Pfam" id="PF13229">
    <property type="entry name" value="Beta_helix"/>
    <property type="match status" value="2"/>
</dbReference>
<evidence type="ECO:0000256" key="1">
    <source>
        <dbReference type="SAM" id="MobiDB-lite"/>
    </source>
</evidence>
<feature type="region of interest" description="Disordered" evidence="1">
    <location>
        <begin position="652"/>
        <end position="700"/>
    </location>
</feature>
<feature type="domain" description="DUF11" evidence="3">
    <location>
        <begin position="554"/>
        <end position="665"/>
    </location>
</feature>
<feature type="chain" id="PRO_5030849564" evidence="2">
    <location>
        <begin position="25"/>
        <end position="1378"/>
    </location>
</feature>
<reference evidence="5 6" key="1">
    <citation type="journal article" date="2020" name="Nature">
        <title>Bacterial chemolithoautotrophy via manganese oxidation.</title>
        <authorList>
            <person name="Yu H."/>
            <person name="Leadbetter J.R."/>
        </authorList>
    </citation>
    <scope>NUCLEOTIDE SEQUENCE [LARGE SCALE GENOMIC DNA]</scope>
    <source>
        <strain evidence="5 6">Mn-1</strain>
    </source>
</reference>
<gene>
    <name evidence="5" type="ORF">MNODULE_13805</name>
</gene>
<feature type="domain" description="Right handed beta helix" evidence="4">
    <location>
        <begin position="270"/>
        <end position="436"/>
    </location>
</feature>
<accession>A0A7X6DR13</accession>
<dbReference type="InterPro" id="IPR001434">
    <property type="entry name" value="OmcB-like_DUF11"/>
</dbReference>
<evidence type="ECO:0000313" key="6">
    <source>
        <dbReference type="Proteomes" id="UP000534783"/>
    </source>
</evidence>
<dbReference type="SMART" id="SM00710">
    <property type="entry name" value="PbH1"/>
    <property type="match status" value="17"/>
</dbReference>
<dbReference type="InterPro" id="IPR059226">
    <property type="entry name" value="Choice_anch_Q_dom"/>
</dbReference>
<dbReference type="RefSeq" id="WP_168060792.1">
    <property type="nucleotide sequence ID" value="NZ_VTOW01000002.1"/>
</dbReference>
<dbReference type="Proteomes" id="UP000534783">
    <property type="component" value="Unassembled WGS sequence"/>
</dbReference>
<dbReference type="InterPro" id="IPR013783">
    <property type="entry name" value="Ig-like_fold"/>
</dbReference>
<feature type="signal peptide" evidence="2">
    <location>
        <begin position="1"/>
        <end position="24"/>
    </location>
</feature>
<feature type="compositionally biased region" description="Pro residues" evidence="1">
    <location>
        <begin position="679"/>
        <end position="692"/>
    </location>
</feature>
<dbReference type="InterPro" id="IPR012334">
    <property type="entry name" value="Pectin_lyas_fold"/>
</dbReference>
<keyword evidence="6" id="KW-1185">Reference proteome</keyword>
<sequence length="1378" mass="143766">MGAKQLKGVIILLMVILAPDIVTAAAVTSGQSGPWSSPATWVGGVVPGDGDEVVIADGHAVEIDRDIGSEGLGLKMLRVGTHNGSAARLFFDGRNRSGAVTLRFASRGKDRGVDAFGIHFWGSVDLQGTLEHPLVIEPVVQDGSAVTFIQKDPGSSRVDLILRDVILRRAGDEQSAGIDVRGASRTGERVIIEGNRFEGSGPIQLAGADGGGATISLSRNEAVDHRGSFVQFRAGRNLLIDKNRITLAAFPAGAPGQAVIDGTQGDGVGGGIRIEENTILGTIDAESAIHPRRYAIWLNGFPDSVVAGNRVAAWGVSYGFEEGVAVLGGAGRGGNTRIDRNNISGTIHGVGIHTVRTDNSGIEVTRNRIFDNRNEHIFISEGHQIRIVNNLLYGTLHSGQAGILLYNTDQVEIVHNTLDGTPSISTAGIAIGNQGIGVSHGVVIKNNILTRWNKAIQNRPAGNTFREAAYNLFFENVKNYDLEPIDGAGAGDVLGDPKYVDRSSSDYHLQTGSAAIDRADPAGAPAEDINGQARPAGAGFDIGADEYREPASADLAAAVGASPERVIVGGRLTYVVTVTNHGPAMANEVAATVTLPSEIALLSIQTDRGSCDPGGICPLGELESAEQAVITVETTAVAAGLLNATARVAGREVDPDAGNNTASAEAAAVSGGDGGGGGPPIPSPSPPSPPPSDSTGSSRYGFGCGAVQPVSGDRGFRRSDLGDLLLLAWPLFFLLFRRSKRLFSLLPRNAVWVGGLLLILLPLEAGGATITSTQSGPWSSTSTWAGGRVPGDGDEVIIADGHRVQIDRDIGTSAQGLRMLRVGTRNGSDAVLKYDGAAAARGYTIVFGSTGKVEGQDAFGIRFFGTVDLQGSAAKPLVLEPRFKDGRAITFIRKEGASTEVDLTLRGLTFRFLGDGERAGIDASNGSRIAISENTFEQSGFIQLASANGTAGAGNTRPVLVSGNTAAGQKGSFVQFRAARGIDILQNQVTMDSFPAGAPGQAIIDSIEGDGVGTDILIEGNILISTIDAENPTRRLFGIWLSGVTDSIIRGNRISAQGVAYGYEEGISILGEGNSARDNRVEGNIISNTIHGIGIHTGRSGNPGIILTRNEIFNNRNEHIFISSGYQIEIVNNIMYGPLHSGQAGILLYNTDQAKVVNNTLDGTPEVSTAGIAIGNAGIATSFNVVIKNNILTRWNKAIQNRDSGNSFREIGYNLFFENVNDIDDLASNAGSQIPSDRTGDLFTSPGYVDAASRKYHLLAGSSAIDRAAASNAPEVDFDGQARPFGGGIDIGADEASSDAPLPPCSGSGCGGGDGSGNPTASSEGENSGGFGCGAIQSRAPRKTFDRSHLGDLLLLSVPFFYFLFMRSAAHPVRRRGT</sequence>
<feature type="compositionally biased region" description="Low complexity" evidence="1">
    <location>
        <begin position="657"/>
        <end position="670"/>
    </location>
</feature>
<keyword evidence="2" id="KW-0732">Signal</keyword>
<dbReference type="NCBIfam" id="NF041518">
    <property type="entry name" value="choice_anch_Q"/>
    <property type="match status" value="2"/>
</dbReference>
<dbReference type="Gene3D" id="2.60.40.10">
    <property type="entry name" value="Immunoglobulins"/>
    <property type="match status" value="1"/>
</dbReference>
<evidence type="ECO:0000259" key="4">
    <source>
        <dbReference type="Pfam" id="PF13229"/>
    </source>
</evidence>
<organism evidence="5 6">
    <name type="scientific">Candidatus Manganitrophus noduliformans</name>
    <dbReference type="NCBI Taxonomy" id="2606439"/>
    <lineage>
        <taxon>Bacteria</taxon>
        <taxon>Pseudomonadati</taxon>
        <taxon>Nitrospirota</taxon>
        <taxon>Nitrospiria</taxon>
        <taxon>Candidatus Troglogloeales</taxon>
        <taxon>Candidatus Manganitrophaceae</taxon>
        <taxon>Candidatus Manganitrophus</taxon>
    </lineage>
</organism>
<dbReference type="Gene3D" id="2.160.20.10">
    <property type="entry name" value="Single-stranded right-handed beta-helix, Pectin lyase-like"/>
    <property type="match status" value="2"/>
</dbReference>
<dbReference type="Pfam" id="PF01345">
    <property type="entry name" value="DUF11"/>
    <property type="match status" value="1"/>
</dbReference>
<dbReference type="InterPro" id="IPR011050">
    <property type="entry name" value="Pectin_lyase_fold/virulence"/>
</dbReference>
<dbReference type="EMBL" id="VTOW01000002">
    <property type="protein sequence ID" value="NKE71818.1"/>
    <property type="molecule type" value="Genomic_DNA"/>
</dbReference>
<evidence type="ECO:0000313" key="5">
    <source>
        <dbReference type="EMBL" id="NKE71818.1"/>
    </source>
</evidence>
<evidence type="ECO:0000256" key="2">
    <source>
        <dbReference type="SAM" id="SignalP"/>
    </source>
</evidence>
<dbReference type="SUPFAM" id="SSF51126">
    <property type="entry name" value="Pectin lyase-like"/>
    <property type="match status" value="3"/>
</dbReference>
<feature type="region of interest" description="Disordered" evidence="1">
    <location>
        <begin position="1289"/>
        <end position="1333"/>
    </location>
</feature>
<protein>
    <submittedName>
        <fullName evidence="5">DUF11 domain-containing protein</fullName>
    </submittedName>
</protein>